<dbReference type="InterPro" id="IPR019734">
    <property type="entry name" value="TPR_rpt"/>
</dbReference>
<dbReference type="OrthoDB" id="739506at2"/>
<feature type="signal peptide" evidence="4">
    <location>
        <begin position="1"/>
        <end position="23"/>
    </location>
</feature>
<evidence type="ECO:0000256" key="2">
    <source>
        <dbReference type="ARBA" id="ARBA00022803"/>
    </source>
</evidence>
<feature type="chain" id="PRO_5026843401" evidence="4">
    <location>
        <begin position="24"/>
        <end position="391"/>
    </location>
</feature>
<feature type="repeat" description="TPR" evidence="3">
    <location>
        <begin position="266"/>
        <end position="299"/>
    </location>
</feature>
<gene>
    <name evidence="5" type="ORF">GQF63_09145</name>
</gene>
<keyword evidence="1" id="KW-0677">Repeat</keyword>
<dbReference type="EMBL" id="WSQA01000005">
    <property type="protein sequence ID" value="MVZ62185.1"/>
    <property type="molecule type" value="Genomic_DNA"/>
</dbReference>
<dbReference type="RefSeq" id="WP_160368922.1">
    <property type="nucleotide sequence ID" value="NZ_WSQA01000005.1"/>
</dbReference>
<dbReference type="SMART" id="SM00028">
    <property type="entry name" value="TPR"/>
    <property type="match status" value="4"/>
</dbReference>
<evidence type="ECO:0000256" key="4">
    <source>
        <dbReference type="SAM" id="SignalP"/>
    </source>
</evidence>
<dbReference type="Pfam" id="PF00515">
    <property type="entry name" value="TPR_1"/>
    <property type="match status" value="1"/>
</dbReference>
<keyword evidence="4" id="KW-0732">Signal</keyword>
<comment type="caution">
    <text evidence="5">The sequence shown here is derived from an EMBL/GenBank/DDBJ whole genome shotgun (WGS) entry which is preliminary data.</text>
</comment>
<dbReference type="PANTHER" id="PTHR44858">
    <property type="entry name" value="TETRATRICOPEPTIDE REPEAT PROTEIN 6"/>
    <property type="match status" value="1"/>
</dbReference>
<accession>A0A6N8KXL0</accession>
<evidence type="ECO:0000313" key="6">
    <source>
        <dbReference type="Proteomes" id="UP000435036"/>
    </source>
</evidence>
<keyword evidence="6" id="KW-1185">Reference proteome</keyword>
<dbReference type="Proteomes" id="UP000435036">
    <property type="component" value="Unassembled WGS sequence"/>
</dbReference>
<reference evidence="5 6" key="1">
    <citation type="submission" date="2019-12" db="EMBL/GenBank/DDBJ databases">
        <authorList>
            <person name="Dong K."/>
        </authorList>
    </citation>
    <scope>NUCLEOTIDE SEQUENCE [LARGE SCALE GENOMIC DNA]</scope>
    <source>
        <strain evidence="5 6">JCM 31225</strain>
    </source>
</reference>
<dbReference type="AlphaFoldDB" id="A0A6N8KXL0"/>
<evidence type="ECO:0000313" key="5">
    <source>
        <dbReference type="EMBL" id="MVZ62185.1"/>
    </source>
</evidence>
<sequence length="391" mass="42501">MNLRKSILFAGLLFTAGTTAVYAQSGNVKKAKTNFGKFDELKAANTVALGKANLTTAQEAIDAAVVHEKTQNDPEAWTIYSLVYANIANVDSNADAAVKAAEGIKKATELDADKKNAENIKVAGQTLGQFRFNQGVAAWDKQDYKTAYDEFTGALDYLPGDTTLTYYSGLAAVQNKDFDKAIERYKALVPVKEYSSHKAVVLDLPKLYLSKKDTTSALQAAAEAVTAYPNDNDAVVQNIELNLITGNEAKIVTDIENQLAKDASNKNLHYYLGLAYGSAGQPDKALASYQKALEIDPNYLEANTNAAVVIMNSGRDELIALNDDKTLAPKDYNAKVAALKQKIGRALPFLEKSVELDPKNVDALRNLKNYYDFMQDEAKAAEVQAKIDASN</sequence>
<dbReference type="PROSITE" id="PS50005">
    <property type="entry name" value="TPR"/>
    <property type="match status" value="1"/>
</dbReference>
<dbReference type="Gene3D" id="1.25.40.10">
    <property type="entry name" value="Tetratricopeptide repeat domain"/>
    <property type="match status" value="2"/>
</dbReference>
<organism evidence="5 6">
    <name type="scientific">Sphingobacterium humi</name>
    <dbReference type="NCBI Taxonomy" id="1796905"/>
    <lineage>
        <taxon>Bacteria</taxon>
        <taxon>Pseudomonadati</taxon>
        <taxon>Bacteroidota</taxon>
        <taxon>Sphingobacteriia</taxon>
        <taxon>Sphingobacteriales</taxon>
        <taxon>Sphingobacteriaceae</taxon>
        <taxon>Sphingobacterium</taxon>
    </lineage>
</organism>
<keyword evidence="2 3" id="KW-0802">TPR repeat</keyword>
<dbReference type="PROSITE" id="PS50293">
    <property type="entry name" value="TPR_REGION"/>
    <property type="match status" value="1"/>
</dbReference>
<dbReference type="InterPro" id="IPR050498">
    <property type="entry name" value="Ycf3"/>
</dbReference>
<evidence type="ECO:0000256" key="3">
    <source>
        <dbReference type="PROSITE-ProRule" id="PRU00339"/>
    </source>
</evidence>
<dbReference type="PANTHER" id="PTHR44858:SF1">
    <property type="entry name" value="UDP-N-ACETYLGLUCOSAMINE--PEPTIDE N-ACETYLGLUCOSAMINYLTRANSFERASE SPINDLY-RELATED"/>
    <property type="match status" value="1"/>
</dbReference>
<name>A0A6N8KXL0_9SPHI</name>
<dbReference type="Pfam" id="PF13432">
    <property type="entry name" value="TPR_16"/>
    <property type="match status" value="1"/>
</dbReference>
<evidence type="ECO:0000256" key="1">
    <source>
        <dbReference type="ARBA" id="ARBA00022737"/>
    </source>
</evidence>
<dbReference type="InterPro" id="IPR011990">
    <property type="entry name" value="TPR-like_helical_dom_sf"/>
</dbReference>
<dbReference type="SUPFAM" id="SSF48452">
    <property type="entry name" value="TPR-like"/>
    <property type="match status" value="1"/>
</dbReference>
<proteinExistence type="predicted"/>
<protein>
    <submittedName>
        <fullName evidence="5">Tetratricopeptide repeat protein</fullName>
    </submittedName>
</protein>